<dbReference type="OrthoDB" id="8196131at2759"/>
<name>A0A9P0FFY6_BRAAE</name>
<proteinExistence type="predicted"/>
<dbReference type="SUPFAM" id="SSF48350">
    <property type="entry name" value="GTPase activation domain, GAP"/>
    <property type="match status" value="1"/>
</dbReference>
<evidence type="ECO:0000313" key="2">
    <source>
        <dbReference type="EMBL" id="CAH0554694.1"/>
    </source>
</evidence>
<dbReference type="AlphaFoldDB" id="A0A9P0FFY6"/>
<dbReference type="EMBL" id="OV121135">
    <property type="protein sequence ID" value="CAH0554694.1"/>
    <property type="molecule type" value="Genomic_DNA"/>
</dbReference>
<sequence length="226" mass="25386">MGKIISRLNCMRQSKGILNDKELSAVRSVITALQANVEEIGHGWLFRPGPALHHQIVNEMVHYLQRGNGRPVSQMLQDGFRVEAAQALVIFLNRKTQCLLPDYIQALALDAPASVLPEMVATDVLGLIKQDLPTKRLELILLLLRLLDTVIKYSPADELRGSTLPLSMLPLFFNITNSHISDWRRIVTIFVELIRQGQNEANPNNTYSSGESSYTNMSRETVHMSI</sequence>
<accession>A0A9P0FFY6</accession>
<dbReference type="InterPro" id="IPR008936">
    <property type="entry name" value="Rho_GTPase_activation_prot"/>
</dbReference>
<gene>
    <name evidence="2" type="ORF">MELIAE_LOCUS6230</name>
</gene>
<keyword evidence="3" id="KW-1185">Reference proteome</keyword>
<organism evidence="2 3">
    <name type="scientific">Brassicogethes aeneus</name>
    <name type="common">Rape pollen beetle</name>
    <name type="synonym">Meligethes aeneus</name>
    <dbReference type="NCBI Taxonomy" id="1431903"/>
    <lineage>
        <taxon>Eukaryota</taxon>
        <taxon>Metazoa</taxon>
        <taxon>Ecdysozoa</taxon>
        <taxon>Arthropoda</taxon>
        <taxon>Hexapoda</taxon>
        <taxon>Insecta</taxon>
        <taxon>Pterygota</taxon>
        <taxon>Neoptera</taxon>
        <taxon>Endopterygota</taxon>
        <taxon>Coleoptera</taxon>
        <taxon>Polyphaga</taxon>
        <taxon>Cucujiformia</taxon>
        <taxon>Nitidulidae</taxon>
        <taxon>Meligethinae</taxon>
        <taxon>Brassicogethes</taxon>
    </lineage>
</organism>
<feature type="region of interest" description="Disordered" evidence="1">
    <location>
        <begin position="201"/>
        <end position="226"/>
    </location>
</feature>
<reference evidence="2" key="1">
    <citation type="submission" date="2021-12" db="EMBL/GenBank/DDBJ databases">
        <authorList>
            <person name="King R."/>
        </authorList>
    </citation>
    <scope>NUCLEOTIDE SEQUENCE</scope>
</reference>
<dbReference type="Proteomes" id="UP001154078">
    <property type="component" value="Chromosome 4"/>
</dbReference>
<feature type="compositionally biased region" description="Polar residues" evidence="1">
    <location>
        <begin position="201"/>
        <end position="219"/>
    </location>
</feature>
<evidence type="ECO:0000313" key="3">
    <source>
        <dbReference type="Proteomes" id="UP001154078"/>
    </source>
</evidence>
<evidence type="ECO:0000256" key="1">
    <source>
        <dbReference type="SAM" id="MobiDB-lite"/>
    </source>
</evidence>
<protein>
    <submittedName>
        <fullName evidence="2">Uncharacterized protein</fullName>
    </submittedName>
</protein>